<feature type="chain" id="PRO_5001641497" description="Fungal N-terminal domain-containing protein" evidence="2">
    <location>
        <begin position="22"/>
        <end position="470"/>
    </location>
</feature>
<dbReference type="InParanoid" id="A0A067MMF8"/>
<proteinExistence type="predicted"/>
<feature type="region of interest" description="Disordered" evidence="1">
    <location>
        <begin position="277"/>
        <end position="447"/>
    </location>
</feature>
<dbReference type="EMBL" id="KL198048">
    <property type="protein sequence ID" value="KDQ12761.1"/>
    <property type="molecule type" value="Genomic_DNA"/>
</dbReference>
<feature type="compositionally biased region" description="Polar residues" evidence="1">
    <location>
        <begin position="422"/>
        <end position="433"/>
    </location>
</feature>
<protein>
    <recommendedName>
        <fullName evidence="5">Fungal N-terminal domain-containing protein</fullName>
    </recommendedName>
</protein>
<feature type="region of interest" description="Disordered" evidence="1">
    <location>
        <begin position="175"/>
        <end position="238"/>
    </location>
</feature>
<keyword evidence="2" id="KW-0732">Signal</keyword>
<name>A0A067MMF8_BOTB1</name>
<evidence type="ECO:0008006" key="5">
    <source>
        <dbReference type="Google" id="ProtNLM"/>
    </source>
</evidence>
<evidence type="ECO:0000256" key="1">
    <source>
        <dbReference type="SAM" id="MobiDB-lite"/>
    </source>
</evidence>
<dbReference type="GO" id="GO:0007166">
    <property type="term" value="P:cell surface receptor signaling pathway"/>
    <property type="evidence" value="ECO:0007669"/>
    <property type="project" value="InterPro"/>
</dbReference>
<dbReference type="OrthoDB" id="3215763at2759"/>
<feature type="compositionally biased region" description="Pro residues" evidence="1">
    <location>
        <begin position="214"/>
        <end position="225"/>
    </location>
</feature>
<dbReference type="CDD" id="cd21037">
    <property type="entry name" value="MLKL_NTD"/>
    <property type="match status" value="1"/>
</dbReference>
<feature type="compositionally biased region" description="Polar residues" evidence="1">
    <location>
        <begin position="309"/>
        <end position="323"/>
    </location>
</feature>
<dbReference type="HOGENOM" id="CLU_581369_0_0_1"/>
<feature type="compositionally biased region" description="Basic residues" evidence="1">
    <location>
        <begin position="284"/>
        <end position="299"/>
    </location>
</feature>
<gene>
    <name evidence="3" type="ORF">BOTBODRAFT_409930</name>
</gene>
<reference evidence="4" key="1">
    <citation type="journal article" date="2014" name="Proc. Natl. Acad. Sci. U.S.A.">
        <title>Extensive sampling of basidiomycete genomes demonstrates inadequacy of the white-rot/brown-rot paradigm for wood decay fungi.</title>
        <authorList>
            <person name="Riley R."/>
            <person name="Salamov A.A."/>
            <person name="Brown D.W."/>
            <person name="Nagy L.G."/>
            <person name="Floudas D."/>
            <person name="Held B.W."/>
            <person name="Levasseur A."/>
            <person name="Lombard V."/>
            <person name="Morin E."/>
            <person name="Otillar R."/>
            <person name="Lindquist E.A."/>
            <person name="Sun H."/>
            <person name="LaButti K.M."/>
            <person name="Schmutz J."/>
            <person name="Jabbour D."/>
            <person name="Luo H."/>
            <person name="Baker S.E."/>
            <person name="Pisabarro A.G."/>
            <person name="Walton J.D."/>
            <person name="Blanchette R.A."/>
            <person name="Henrissat B."/>
            <person name="Martin F."/>
            <person name="Cullen D."/>
            <person name="Hibbett D.S."/>
            <person name="Grigoriev I.V."/>
        </authorList>
    </citation>
    <scope>NUCLEOTIDE SEQUENCE [LARGE SCALE GENOMIC DNA]</scope>
    <source>
        <strain evidence="4">FD-172 SS1</strain>
    </source>
</reference>
<dbReference type="InterPro" id="IPR036537">
    <property type="entry name" value="Adaptor_Cbl_N_dom_sf"/>
</dbReference>
<dbReference type="InterPro" id="IPR059179">
    <property type="entry name" value="MLKL-like_MCAfunc"/>
</dbReference>
<evidence type="ECO:0000256" key="2">
    <source>
        <dbReference type="SAM" id="SignalP"/>
    </source>
</evidence>
<feature type="compositionally biased region" description="Low complexity" evidence="1">
    <location>
        <begin position="345"/>
        <end position="360"/>
    </location>
</feature>
<keyword evidence="4" id="KW-1185">Reference proteome</keyword>
<feature type="compositionally biased region" description="Basic and acidic residues" evidence="1">
    <location>
        <begin position="389"/>
        <end position="400"/>
    </location>
</feature>
<organism evidence="3 4">
    <name type="scientific">Botryobasidium botryosum (strain FD-172 SS1)</name>
    <dbReference type="NCBI Taxonomy" id="930990"/>
    <lineage>
        <taxon>Eukaryota</taxon>
        <taxon>Fungi</taxon>
        <taxon>Dikarya</taxon>
        <taxon>Basidiomycota</taxon>
        <taxon>Agaricomycotina</taxon>
        <taxon>Agaricomycetes</taxon>
        <taxon>Cantharellales</taxon>
        <taxon>Botryobasidiaceae</taxon>
        <taxon>Botryobasidium</taxon>
    </lineage>
</organism>
<feature type="signal peptide" evidence="2">
    <location>
        <begin position="1"/>
        <end position="21"/>
    </location>
</feature>
<feature type="compositionally biased region" description="Basic and acidic residues" evidence="1">
    <location>
        <begin position="329"/>
        <end position="339"/>
    </location>
</feature>
<evidence type="ECO:0000313" key="4">
    <source>
        <dbReference type="Proteomes" id="UP000027195"/>
    </source>
</evidence>
<dbReference type="AlphaFoldDB" id="A0A067MMF8"/>
<dbReference type="Gene3D" id="1.20.930.20">
    <property type="entry name" value="Adaptor protein Cbl, N-terminal domain"/>
    <property type="match status" value="1"/>
</dbReference>
<evidence type="ECO:0000313" key="3">
    <source>
        <dbReference type="EMBL" id="KDQ12761.1"/>
    </source>
</evidence>
<feature type="compositionally biased region" description="Basic and acidic residues" evidence="1">
    <location>
        <begin position="367"/>
        <end position="376"/>
    </location>
</feature>
<dbReference type="Proteomes" id="UP000027195">
    <property type="component" value="Unassembled WGS sequence"/>
</dbReference>
<sequence>MASAVVSVALNSLQLIYLAYTSVKNNKQRCARLVERCQLVVSRLELIVKQRGDKDLIDKIGDLEKAFKMVAVTIQRIGHQGWLRSLIHSDEDALAVEQCHRILTDLIELFNMQEIIDIGLWQKENEAARREDHQQLLQVGKGIETGNASIRDELVAQGATINQVLEIVRSMSREQQDGTVVDTPVQEPTPRRPGPHTLMDNTKSLPAIPTSINIPPPTIATPPIPIRSAPLERSNTRTRLRNSFPSLSATLMGLLTPGSSPKSGSATLVPELGFESDTATDSRNKKKKGNVLTKFKRGKSSKDVKRQDSVSQTPLDTPTQQLRFSLPEMPKRSQTDRPRPRMQPSVDSTASTADSTKSVANSSLTKASRESVRADDSPIPSVGDSPVEELQRPRLSKDTEETSEGTIRGRRPTPNLVAFPEQSRSGSRTRLSPNPSPWPDRQSSPSRLIAEVKTLGRKLGDGALLDDFGK</sequence>
<accession>A0A067MMF8</accession>